<gene>
    <name evidence="5" type="ORF">A2406_03035</name>
</gene>
<dbReference type="InterPro" id="IPR045006">
    <property type="entry name" value="CHLI-like"/>
</dbReference>
<dbReference type="Pfam" id="PF13335">
    <property type="entry name" value="Mg_chelatase_C"/>
    <property type="match status" value="1"/>
</dbReference>
<dbReference type="Gene3D" id="3.30.230.10">
    <property type="match status" value="1"/>
</dbReference>
<dbReference type="SMART" id="SM00382">
    <property type="entry name" value="AAA"/>
    <property type="match status" value="1"/>
</dbReference>
<keyword evidence="2" id="KW-0547">Nucleotide-binding</keyword>
<dbReference type="NCBIfam" id="TIGR00368">
    <property type="entry name" value="YifB family Mg chelatase-like AAA ATPase"/>
    <property type="match status" value="1"/>
</dbReference>
<comment type="similarity">
    <text evidence="1">Belongs to the Mg-chelatase subunits D/I family. ComM subfamily.</text>
</comment>
<sequence>MKRVYSIAPYGLKGILVEIEANLSRHLPKIIIVGLPDAAVCEAKERVWAAIENSGFNFPRQKVVINLAPAQIKKEGGSYDLPMAMAILLASGVIKNIEQNSAFIGELSLNGDLKSVPGILVMVASLKKMGFKQVFLPRVNSREASVVEGIDIFPVQNLLELVNHLNGDKKLLVSENIAFCPEKSLGEVDMADIKGQAQAKRVLEIAASGGHNVLMVGPPGVGKTLLAKAFLSILPDISSSEALDTSKIYSLAGLLSDDRPMINSRIMRKPHHSASVAAIIGGGAWPRPGEISLAHNNVLFLDEILEFPRQILESLRQPLEDKIITVSRAKSSLDFPANFILLATANPCPCGFLTDRHKTCRCKDSDIKKYQKKLSGPLLDRIDLQLLLDRVEQDDLIAGPSYGESSTLIAGRVKRARAIQQQRFSQSNNQLNSDLNNKLVYKFCDISESSRQILAQAIRTLDLSARAYFKILKVARTIADLEASSKIEDSHILEALQYRAKIFN</sequence>
<accession>A0A1G2BYX1</accession>
<feature type="domain" description="AAA+ ATPase" evidence="4">
    <location>
        <begin position="209"/>
        <end position="392"/>
    </location>
</feature>
<dbReference type="PRINTS" id="PR01657">
    <property type="entry name" value="MCMFAMILY"/>
</dbReference>
<keyword evidence="3" id="KW-0067">ATP-binding</keyword>
<dbReference type="InterPro" id="IPR025158">
    <property type="entry name" value="Mg_chelat-rel_C"/>
</dbReference>
<dbReference type="InterPro" id="IPR003593">
    <property type="entry name" value="AAA+_ATPase"/>
</dbReference>
<dbReference type="GO" id="GO:0003677">
    <property type="term" value="F:DNA binding"/>
    <property type="evidence" value="ECO:0007669"/>
    <property type="project" value="InterPro"/>
</dbReference>
<dbReference type="PANTHER" id="PTHR32039">
    <property type="entry name" value="MAGNESIUM-CHELATASE SUBUNIT CHLI"/>
    <property type="match status" value="1"/>
</dbReference>
<dbReference type="Pfam" id="PF13541">
    <property type="entry name" value="ChlI"/>
    <property type="match status" value="1"/>
</dbReference>
<comment type="caution">
    <text evidence="5">The sequence shown here is derived from an EMBL/GenBank/DDBJ whole genome shotgun (WGS) entry which is preliminary data.</text>
</comment>
<dbReference type="Pfam" id="PF01078">
    <property type="entry name" value="Mg_chelatase"/>
    <property type="match status" value="1"/>
</dbReference>
<name>A0A1G2BYX1_9BACT</name>
<dbReference type="Gene3D" id="3.40.50.300">
    <property type="entry name" value="P-loop containing nucleotide triphosphate hydrolases"/>
    <property type="match status" value="1"/>
</dbReference>
<dbReference type="InterPro" id="IPR001208">
    <property type="entry name" value="MCM_dom"/>
</dbReference>
<dbReference type="Proteomes" id="UP000177626">
    <property type="component" value="Unassembled WGS sequence"/>
</dbReference>
<evidence type="ECO:0000313" key="5">
    <source>
        <dbReference type="EMBL" id="OGY94363.1"/>
    </source>
</evidence>
<evidence type="ECO:0000256" key="1">
    <source>
        <dbReference type="ARBA" id="ARBA00006354"/>
    </source>
</evidence>
<dbReference type="CDD" id="cd00009">
    <property type="entry name" value="AAA"/>
    <property type="match status" value="1"/>
</dbReference>
<dbReference type="SUPFAM" id="SSF52540">
    <property type="entry name" value="P-loop containing nucleoside triphosphate hydrolases"/>
    <property type="match status" value="1"/>
</dbReference>
<dbReference type="InterPro" id="IPR004482">
    <property type="entry name" value="Mg_chelat-rel"/>
</dbReference>
<dbReference type="InterPro" id="IPR027417">
    <property type="entry name" value="P-loop_NTPase"/>
</dbReference>
<proteinExistence type="inferred from homology"/>
<dbReference type="InterPro" id="IPR000523">
    <property type="entry name" value="Mg_chelatse_chII-like_cat_dom"/>
</dbReference>
<organism evidence="5 6">
    <name type="scientific">Candidatus Komeilibacteria bacterium RIFOXYC1_FULL_37_11</name>
    <dbReference type="NCBI Taxonomy" id="1798555"/>
    <lineage>
        <taxon>Bacteria</taxon>
        <taxon>Candidatus Komeiliibacteriota</taxon>
    </lineage>
</organism>
<dbReference type="InterPro" id="IPR014721">
    <property type="entry name" value="Ribsml_uS5_D2-typ_fold_subgr"/>
</dbReference>
<evidence type="ECO:0000256" key="2">
    <source>
        <dbReference type="ARBA" id="ARBA00022741"/>
    </source>
</evidence>
<evidence type="ECO:0000259" key="4">
    <source>
        <dbReference type="SMART" id="SM00382"/>
    </source>
</evidence>
<evidence type="ECO:0000256" key="3">
    <source>
        <dbReference type="ARBA" id="ARBA00022840"/>
    </source>
</evidence>
<dbReference type="SUPFAM" id="SSF54211">
    <property type="entry name" value="Ribosomal protein S5 domain 2-like"/>
    <property type="match status" value="1"/>
</dbReference>
<reference evidence="5 6" key="1">
    <citation type="journal article" date="2016" name="Nat. Commun.">
        <title>Thousands of microbial genomes shed light on interconnected biogeochemical processes in an aquifer system.</title>
        <authorList>
            <person name="Anantharaman K."/>
            <person name="Brown C.T."/>
            <person name="Hug L.A."/>
            <person name="Sharon I."/>
            <person name="Castelle C.J."/>
            <person name="Probst A.J."/>
            <person name="Thomas B.C."/>
            <person name="Singh A."/>
            <person name="Wilkins M.J."/>
            <person name="Karaoz U."/>
            <person name="Brodie E.L."/>
            <person name="Williams K.H."/>
            <person name="Hubbard S.S."/>
            <person name="Banfield J.F."/>
        </authorList>
    </citation>
    <scope>NUCLEOTIDE SEQUENCE [LARGE SCALE GENOMIC DNA]</scope>
</reference>
<dbReference type="PANTHER" id="PTHR32039:SF7">
    <property type="entry name" value="COMPETENCE PROTEIN COMM"/>
    <property type="match status" value="1"/>
</dbReference>
<dbReference type="EMBL" id="MHKQ01000009">
    <property type="protein sequence ID" value="OGY94363.1"/>
    <property type="molecule type" value="Genomic_DNA"/>
</dbReference>
<dbReference type="GO" id="GO:0005524">
    <property type="term" value="F:ATP binding"/>
    <property type="evidence" value="ECO:0007669"/>
    <property type="project" value="UniProtKB-KW"/>
</dbReference>
<evidence type="ECO:0000313" key="6">
    <source>
        <dbReference type="Proteomes" id="UP000177626"/>
    </source>
</evidence>
<dbReference type="AlphaFoldDB" id="A0A1G2BYX1"/>
<dbReference type="InterPro" id="IPR020568">
    <property type="entry name" value="Ribosomal_Su5_D2-typ_SF"/>
</dbReference>
<protein>
    <recommendedName>
        <fullName evidence="4">AAA+ ATPase domain-containing protein</fullName>
    </recommendedName>
</protein>